<accession>A0ABU1ICD3</accession>
<protein>
    <submittedName>
        <fullName evidence="1">Capsid portal protein</fullName>
    </submittedName>
</protein>
<name>A0ABU1ICD3_9BURK</name>
<reference evidence="1 2" key="1">
    <citation type="submission" date="2023-08" db="EMBL/GenBank/DDBJ databases">
        <title>Functional and genomic diversity of the sorghum phyllosphere microbiome.</title>
        <authorList>
            <person name="Shade A."/>
        </authorList>
    </citation>
    <scope>NUCLEOTIDE SEQUENCE [LARGE SCALE GENOMIC DNA]</scope>
    <source>
        <strain evidence="1 2">SORGH_AS_0335</strain>
    </source>
</reference>
<organism evidence="1 2">
    <name type="scientific">Paracidovorax wautersii</name>
    <dbReference type="NCBI Taxonomy" id="1177982"/>
    <lineage>
        <taxon>Bacteria</taxon>
        <taxon>Pseudomonadati</taxon>
        <taxon>Pseudomonadota</taxon>
        <taxon>Betaproteobacteria</taxon>
        <taxon>Burkholderiales</taxon>
        <taxon>Comamonadaceae</taxon>
        <taxon>Paracidovorax</taxon>
    </lineage>
</organism>
<keyword evidence="2" id="KW-1185">Reference proteome</keyword>
<comment type="caution">
    <text evidence="1">The sequence shown here is derived from an EMBL/GenBank/DDBJ whole genome shotgun (WGS) entry which is preliminary data.</text>
</comment>
<dbReference type="EMBL" id="JAVIZX010000001">
    <property type="protein sequence ID" value="MDR6214596.1"/>
    <property type="molecule type" value="Genomic_DNA"/>
</dbReference>
<evidence type="ECO:0000313" key="2">
    <source>
        <dbReference type="Proteomes" id="UP001267710"/>
    </source>
</evidence>
<sequence length="119" mass="13100">MAADDSVATAARTGTVAPGVRAFSFGDPEPVMRRGEIADYIECWLKGRWYEPPISWEGLSRSFRASPHHASALQVKRNVLASTFIPHKLLDRATFGKFALDHLVYGNGYLERPLPGSAV</sequence>
<proteinExistence type="predicted"/>
<dbReference type="Proteomes" id="UP001267710">
    <property type="component" value="Unassembled WGS sequence"/>
</dbReference>
<evidence type="ECO:0000313" key="1">
    <source>
        <dbReference type="EMBL" id="MDR6214596.1"/>
    </source>
</evidence>
<gene>
    <name evidence="1" type="ORF">QE399_002285</name>
</gene>